<keyword evidence="2" id="KW-1185">Reference proteome</keyword>
<evidence type="ECO:0000313" key="1">
    <source>
        <dbReference type="EMBL" id="MFC1410917.1"/>
    </source>
</evidence>
<dbReference type="EMBL" id="JBHEZX010000006">
    <property type="protein sequence ID" value="MFC1410917.1"/>
    <property type="molecule type" value="Genomic_DNA"/>
</dbReference>
<organism evidence="1 2">
    <name type="scientific">Streptacidiphilus alkalitolerans</name>
    <dbReference type="NCBI Taxonomy" id="3342712"/>
    <lineage>
        <taxon>Bacteria</taxon>
        <taxon>Bacillati</taxon>
        <taxon>Actinomycetota</taxon>
        <taxon>Actinomycetes</taxon>
        <taxon>Kitasatosporales</taxon>
        <taxon>Streptomycetaceae</taxon>
        <taxon>Streptacidiphilus</taxon>
    </lineage>
</organism>
<comment type="caution">
    <text evidence="1">The sequence shown here is derived from an EMBL/GenBank/DDBJ whole genome shotgun (WGS) entry which is preliminary data.</text>
</comment>
<proteinExistence type="predicted"/>
<dbReference type="GO" id="GO:0051213">
    <property type="term" value="F:dioxygenase activity"/>
    <property type="evidence" value="ECO:0007669"/>
    <property type="project" value="UniProtKB-KW"/>
</dbReference>
<dbReference type="InterPro" id="IPR003819">
    <property type="entry name" value="TauD/TfdA-like"/>
</dbReference>
<reference evidence="1 2" key="1">
    <citation type="submission" date="2024-09" db="EMBL/GenBank/DDBJ databases">
        <authorList>
            <person name="Lee S.D."/>
        </authorList>
    </citation>
    <scope>NUCLEOTIDE SEQUENCE [LARGE SCALE GENOMIC DNA]</scope>
    <source>
        <strain evidence="1 2">N1-1</strain>
    </source>
</reference>
<dbReference type="InterPro" id="IPR042098">
    <property type="entry name" value="TauD-like_sf"/>
</dbReference>
<gene>
    <name evidence="1" type="ORF">ACEZDG_16765</name>
</gene>
<keyword evidence="1" id="KW-0560">Oxidoreductase</keyword>
<dbReference type="SUPFAM" id="SSF51197">
    <property type="entry name" value="Clavaminate synthase-like"/>
    <property type="match status" value="1"/>
</dbReference>
<name>A0ABV6VBG0_9ACTN</name>
<keyword evidence="1" id="KW-0223">Dioxygenase</keyword>
<protein>
    <submittedName>
        <fullName evidence="1">TauD/TfdA family dioxygenase</fullName>
    </submittedName>
</protein>
<dbReference type="PIRSF" id="PIRSF019543">
    <property type="entry name" value="Clavaminate_syn"/>
    <property type="match status" value="1"/>
</dbReference>
<dbReference type="Proteomes" id="UP001592582">
    <property type="component" value="Unassembled WGS sequence"/>
</dbReference>
<dbReference type="Pfam" id="PF02668">
    <property type="entry name" value="TauD"/>
    <property type="match status" value="1"/>
</dbReference>
<sequence>MDPVYVFTDAERDELFSVLASVAKSPYEDYPAFSAAVRDVVDRDEVPGFFQELCTTVRTERESGESDAHVLRNCPIDEEIPLFDQEDPVADKYRKKTTFVGETFLELFGQLVGTPLLAYETRNNGDFFHDVYAVNRYTGTQTQKTDSELFFHNDRTAHPVRADFLALLGMRCPEGDLIFTGFADGRDLLTNLSDEVQATLRSPLFITPFDRYSRDSNTSQTVSEPHAVLENHHSFRYYDTRTRVAPGAGVDAYEALIALKNAIVKARKRRHMILTRDLFVLANQDGLHSRDMVEINNPERARQRWLLKTYAFRDQAAADRHADKWMDGVVGRVAD</sequence>
<accession>A0ABV6VBG0</accession>
<dbReference type="Gene3D" id="3.60.130.10">
    <property type="entry name" value="Clavaminate synthase-like"/>
    <property type="match status" value="1"/>
</dbReference>
<dbReference type="InterPro" id="IPR014503">
    <property type="entry name" value="Clavaminate_syn-like"/>
</dbReference>
<evidence type="ECO:0000313" key="2">
    <source>
        <dbReference type="Proteomes" id="UP001592582"/>
    </source>
</evidence>